<accession>A0ABW1RRM2</accession>
<gene>
    <name evidence="1" type="ORF">ACFQGR_01380</name>
</gene>
<evidence type="ECO:0000313" key="2">
    <source>
        <dbReference type="Proteomes" id="UP001596158"/>
    </source>
</evidence>
<sequence length="62" mass="7003">MPEDLIDPPNDDEPWGYDFEGDEIYLGDEVVDVEGVNVPIVKAADFLVSNYAKVDTEEYRHG</sequence>
<dbReference type="Proteomes" id="UP001596158">
    <property type="component" value="Unassembled WGS sequence"/>
</dbReference>
<reference evidence="2" key="1">
    <citation type="journal article" date="2019" name="Int. J. Syst. Evol. Microbiol.">
        <title>The Global Catalogue of Microorganisms (GCM) 10K type strain sequencing project: providing services to taxonomists for standard genome sequencing and annotation.</title>
        <authorList>
            <consortium name="The Broad Institute Genomics Platform"/>
            <consortium name="The Broad Institute Genome Sequencing Center for Infectious Disease"/>
            <person name="Wu L."/>
            <person name="Ma J."/>
        </authorList>
    </citation>
    <scope>NUCLEOTIDE SEQUENCE [LARGE SCALE GENOMIC DNA]</scope>
    <source>
        <strain evidence="2">CCM 8924</strain>
    </source>
</reference>
<dbReference type="RefSeq" id="WP_042492686.1">
    <property type="nucleotide sequence ID" value="NZ_BJDT01000005.1"/>
</dbReference>
<name>A0ABW1RRM2_9LACO</name>
<proteinExistence type="predicted"/>
<organism evidence="1 2">
    <name type="scientific">Weissella sagaensis</name>
    <dbReference type="NCBI Taxonomy" id="2559928"/>
    <lineage>
        <taxon>Bacteria</taxon>
        <taxon>Bacillati</taxon>
        <taxon>Bacillota</taxon>
        <taxon>Bacilli</taxon>
        <taxon>Lactobacillales</taxon>
        <taxon>Lactobacillaceae</taxon>
        <taxon>Weissella</taxon>
    </lineage>
</organism>
<dbReference type="EMBL" id="JBHSSG010000007">
    <property type="protein sequence ID" value="MFC6178064.1"/>
    <property type="molecule type" value="Genomic_DNA"/>
</dbReference>
<evidence type="ECO:0000313" key="1">
    <source>
        <dbReference type="EMBL" id="MFC6178064.1"/>
    </source>
</evidence>
<comment type="caution">
    <text evidence="1">The sequence shown here is derived from an EMBL/GenBank/DDBJ whole genome shotgun (WGS) entry which is preliminary data.</text>
</comment>
<keyword evidence="2" id="KW-1185">Reference proteome</keyword>
<protein>
    <submittedName>
        <fullName evidence="1">Uncharacterized protein</fullName>
    </submittedName>
</protein>